<organism evidence="1 2">
    <name type="scientific">Fulvivirga imtechensis AK7</name>
    <dbReference type="NCBI Taxonomy" id="1237149"/>
    <lineage>
        <taxon>Bacteria</taxon>
        <taxon>Pseudomonadati</taxon>
        <taxon>Bacteroidota</taxon>
        <taxon>Cytophagia</taxon>
        <taxon>Cytophagales</taxon>
        <taxon>Fulvivirgaceae</taxon>
        <taxon>Fulvivirga</taxon>
    </lineage>
</organism>
<name>L8JLD2_9BACT</name>
<sequence length="89" mass="9851">MVTITKQDNASYLISDFSAGLFQHMGFDTDNPMVMSIDCENKVAGGSFDTRFGQCVITGGSWDPENKRLVIDWKIPANQVDETTVFSIP</sequence>
<gene>
    <name evidence="1" type="ORF">C900_00568</name>
</gene>
<protein>
    <submittedName>
        <fullName evidence="1">Uncharacterized protein</fullName>
    </submittedName>
</protein>
<dbReference type="Proteomes" id="UP000011135">
    <property type="component" value="Unassembled WGS sequence"/>
</dbReference>
<proteinExistence type="predicted"/>
<keyword evidence="2" id="KW-1185">Reference proteome</keyword>
<dbReference type="AlphaFoldDB" id="L8JLD2"/>
<comment type="caution">
    <text evidence="1">The sequence shown here is derived from an EMBL/GenBank/DDBJ whole genome shotgun (WGS) entry which is preliminary data.</text>
</comment>
<dbReference type="EMBL" id="AMZN01000124">
    <property type="protein sequence ID" value="ELR68289.1"/>
    <property type="molecule type" value="Genomic_DNA"/>
</dbReference>
<evidence type="ECO:0000313" key="1">
    <source>
        <dbReference type="EMBL" id="ELR68289.1"/>
    </source>
</evidence>
<evidence type="ECO:0000313" key="2">
    <source>
        <dbReference type="Proteomes" id="UP000011135"/>
    </source>
</evidence>
<accession>L8JLD2</accession>
<reference evidence="1 2" key="1">
    <citation type="submission" date="2012-12" db="EMBL/GenBank/DDBJ databases">
        <title>Genome assembly of Fulvivirga imtechensis AK7.</title>
        <authorList>
            <person name="Nupur N."/>
            <person name="Khatri I."/>
            <person name="Kumar R."/>
            <person name="Subramanian S."/>
            <person name="Pinnaka A."/>
        </authorList>
    </citation>
    <scope>NUCLEOTIDE SEQUENCE [LARGE SCALE GENOMIC DNA]</scope>
    <source>
        <strain evidence="1 2">AK7</strain>
    </source>
</reference>